<dbReference type="EMBL" id="MN739021">
    <property type="protein sequence ID" value="QHT35374.1"/>
    <property type="molecule type" value="Genomic_DNA"/>
</dbReference>
<evidence type="ECO:0000313" key="3">
    <source>
        <dbReference type="EMBL" id="QHT35374.1"/>
    </source>
</evidence>
<organism evidence="3">
    <name type="scientific">viral metagenome</name>
    <dbReference type="NCBI Taxonomy" id="1070528"/>
    <lineage>
        <taxon>unclassified sequences</taxon>
        <taxon>metagenomes</taxon>
        <taxon>organismal metagenomes</taxon>
    </lineage>
</organism>
<keyword evidence="2" id="KW-0812">Transmembrane</keyword>
<keyword evidence="2" id="KW-0472">Membrane</keyword>
<feature type="region of interest" description="Disordered" evidence="1">
    <location>
        <begin position="1"/>
        <end position="86"/>
    </location>
</feature>
<accession>A0A6C0F230</accession>
<proteinExistence type="predicted"/>
<keyword evidence="2" id="KW-1133">Transmembrane helix</keyword>
<feature type="transmembrane region" description="Helical" evidence="2">
    <location>
        <begin position="133"/>
        <end position="153"/>
    </location>
</feature>
<sequence length="160" mass="17797">MNYSSLEDAFGSPFGQRIPVTKEHPDKESFTTQKRPDQTEKHADIVKSVTPSLPLDTNPETVSFNATPKPLPDAPSDPRLPTFSNPAAEGFRSRVREHFGMNGGGGDDSKLDRILRLIEQNRTGYAPNTTQDMLLYIATGVFFLFTFDTFVTLGKSMRGR</sequence>
<evidence type="ECO:0000256" key="2">
    <source>
        <dbReference type="SAM" id="Phobius"/>
    </source>
</evidence>
<feature type="compositionally biased region" description="Basic and acidic residues" evidence="1">
    <location>
        <begin position="20"/>
        <end position="45"/>
    </location>
</feature>
<protein>
    <submittedName>
        <fullName evidence="3">Uncharacterized protein</fullName>
    </submittedName>
</protein>
<name>A0A6C0F230_9ZZZZ</name>
<dbReference type="AlphaFoldDB" id="A0A6C0F230"/>
<reference evidence="3" key="1">
    <citation type="journal article" date="2020" name="Nature">
        <title>Giant virus diversity and host interactions through global metagenomics.</title>
        <authorList>
            <person name="Schulz F."/>
            <person name="Roux S."/>
            <person name="Paez-Espino D."/>
            <person name="Jungbluth S."/>
            <person name="Walsh D.A."/>
            <person name="Denef V.J."/>
            <person name="McMahon K.D."/>
            <person name="Konstantinidis K.T."/>
            <person name="Eloe-Fadrosh E.A."/>
            <person name="Kyrpides N.C."/>
            <person name="Woyke T."/>
        </authorList>
    </citation>
    <scope>NUCLEOTIDE SEQUENCE</scope>
    <source>
        <strain evidence="3">GVMAG-M-3300009180-45</strain>
    </source>
</reference>
<evidence type="ECO:0000256" key="1">
    <source>
        <dbReference type="SAM" id="MobiDB-lite"/>
    </source>
</evidence>